<dbReference type="Pfam" id="PF00035">
    <property type="entry name" value="dsrm"/>
    <property type="match status" value="1"/>
</dbReference>
<feature type="compositionally biased region" description="Basic residues" evidence="2">
    <location>
        <begin position="58"/>
        <end position="84"/>
    </location>
</feature>
<feature type="region of interest" description="Disordered" evidence="2">
    <location>
        <begin position="1"/>
        <end position="24"/>
    </location>
</feature>
<dbReference type="PROSITE" id="PS50137">
    <property type="entry name" value="DS_RBD"/>
    <property type="match status" value="1"/>
</dbReference>
<dbReference type="InParanoid" id="A0A6J2YDP0"/>
<reference evidence="6" key="1">
    <citation type="submission" date="2025-08" db="UniProtKB">
        <authorList>
            <consortium name="RefSeq"/>
        </authorList>
    </citation>
    <scope>IDENTIFICATION</scope>
    <source>
        <tissue evidence="6">Gonads</tissue>
    </source>
</reference>
<dbReference type="PANTHER" id="PTHR46528:SF1">
    <property type="entry name" value="PROTEIN SON"/>
    <property type="match status" value="1"/>
</dbReference>
<dbReference type="Proteomes" id="UP000504635">
    <property type="component" value="Unplaced"/>
</dbReference>
<feature type="compositionally biased region" description="Basic and acidic residues" evidence="2">
    <location>
        <begin position="267"/>
        <end position="341"/>
    </location>
</feature>
<evidence type="ECO:0000256" key="1">
    <source>
        <dbReference type="PROSITE-ProRule" id="PRU00266"/>
    </source>
</evidence>
<dbReference type="SUPFAM" id="SSF54768">
    <property type="entry name" value="dsRNA-binding domain-like"/>
    <property type="match status" value="1"/>
</dbReference>
<dbReference type="Pfam" id="PF01585">
    <property type="entry name" value="G-patch"/>
    <property type="match status" value="1"/>
</dbReference>
<dbReference type="PANTHER" id="PTHR46528">
    <property type="entry name" value="PROTEIN SON"/>
    <property type="match status" value="1"/>
</dbReference>
<name>A0A6J2YDP0_SITOR</name>
<accession>A0A6J2YDP0</accession>
<dbReference type="GO" id="GO:0003723">
    <property type="term" value="F:RNA binding"/>
    <property type="evidence" value="ECO:0007669"/>
    <property type="project" value="UniProtKB-UniRule"/>
</dbReference>
<dbReference type="InterPro" id="IPR000467">
    <property type="entry name" value="G_patch_dom"/>
</dbReference>
<dbReference type="FunCoup" id="A0A6J2YDP0">
    <property type="interactions" value="43"/>
</dbReference>
<dbReference type="CTD" id="6651"/>
<dbReference type="InterPro" id="IPR014720">
    <property type="entry name" value="dsRBD_dom"/>
</dbReference>
<feature type="region of interest" description="Disordered" evidence="2">
    <location>
        <begin position="47"/>
        <end position="98"/>
    </location>
</feature>
<dbReference type="GO" id="GO:0051726">
    <property type="term" value="P:regulation of cell cycle"/>
    <property type="evidence" value="ECO:0007669"/>
    <property type="project" value="InterPro"/>
</dbReference>
<sequence>MSVIKRENSDTNDNNASTTPEINKSSMEILSELFSTFDAEFPVIVKEEKKDKTEEGHKKSKKSKKKHKHKDKKHKKKSKKRKRSSSASSSSDSSEVDLAQILIKEEKDKADKRIKIEGTSISLEIPNRIAELKSKLKNIKDKLAVKEEANKDEIKYEEGEVSDLEASNTEYKAKEIKKESKHGIIKKEITKLKTEVKKETSSEKKEKIKYEDGEITDSEGSKKEYKSKEKKKESKSKKRSHSSRDRSPSKEKELRKDDLRHKVRKHSSSDSHRSRRHDRDRDSHNTEDLHKHRDRHKSSYRDKSYDTYESRSRHREEYKDDGFYRHRDKERSKDSDRVSKSDKWFMRERYRGYSRDRSRIRDNEESSSSSRIDKKKLLEIARRNAITMMKSGSVPGAQNLGSIAQEKMIAAIKSGGKTIEELTDFCKSLSKKEQLGELSSLSEKEDSDNDEPFHHPFLIKDRPTSITMNIKNSVPLPTKTTQERTTELRMQFPVSSGQQHRVNEEWVPVPTPKKPAAAAAVVPEPVPKPSVEVPSSAPLALPPPLPAEVPLPPPPLPKSFPDMSVVPLNTMPGPQVFPAVPDVPSMSSQVDISSIVSQRLTAMRKLQENPHDSQALTEIYRSNKEVQSWAQSKQNFGQFTGTTGAQILSQAELSSGYQAWAKKDQLQTAAPVSGGMGMHLLQKMGWKPGEGLGKEKTGTLEPLLLEVKLDKKGLVADEEQKGGKKKVKGQTMKTLQGKHPVSLLGEYASKRKLGAPQYLLEFECGPDHKKNFLFKVILNGVEYKPNVASANKKEAKANAATIALQQIGLLA</sequence>
<evidence type="ECO:0000313" key="5">
    <source>
        <dbReference type="Proteomes" id="UP000504635"/>
    </source>
</evidence>
<dbReference type="GO" id="GO:0048024">
    <property type="term" value="P:regulation of mRNA splicing, via spliceosome"/>
    <property type="evidence" value="ECO:0007669"/>
    <property type="project" value="TreeGrafter"/>
</dbReference>
<dbReference type="InterPro" id="IPR032922">
    <property type="entry name" value="SON"/>
</dbReference>
<feature type="domain" description="DRBM" evidence="3">
    <location>
        <begin position="739"/>
        <end position="809"/>
    </location>
</feature>
<proteinExistence type="predicted"/>
<dbReference type="Gene3D" id="3.30.160.20">
    <property type="match status" value="1"/>
</dbReference>
<dbReference type="PROSITE" id="PS50174">
    <property type="entry name" value="G_PATCH"/>
    <property type="match status" value="1"/>
</dbReference>
<gene>
    <name evidence="6" type="primary">LOC115886846</name>
</gene>
<evidence type="ECO:0000313" key="6">
    <source>
        <dbReference type="RefSeq" id="XP_030762013.1"/>
    </source>
</evidence>
<dbReference type="OrthoDB" id="786951at2759"/>
<organism evidence="5 6">
    <name type="scientific">Sitophilus oryzae</name>
    <name type="common">Rice weevil</name>
    <name type="synonym">Curculio oryzae</name>
    <dbReference type="NCBI Taxonomy" id="7048"/>
    <lineage>
        <taxon>Eukaryota</taxon>
        <taxon>Metazoa</taxon>
        <taxon>Ecdysozoa</taxon>
        <taxon>Arthropoda</taxon>
        <taxon>Hexapoda</taxon>
        <taxon>Insecta</taxon>
        <taxon>Pterygota</taxon>
        <taxon>Neoptera</taxon>
        <taxon>Endopterygota</taxon>
        <taxon>Coleoptera</taxon>
        <taxon>Polyphaga</taxon>
        <taxon>Cucujiformia</taxon>
        <taxon>Curculionidae</taxon>
        <taxon>Dryophthorinae</taxon>
        <taxon>Sitophilus</taxon>
    </lineage>
</organism>
<feature type="compositionally biased region" description="Basic and acidic residues" evidence="2">
    <location>
        <begin position="177"/>
        <end position="212"/>
    </location>
</feature>
<keyword evidence="5" id="KW-1185">Reference proteome</keyword>
<evidence type="ECO:0000259" key="3">
    <source>
        <dbReference type="PROSITE" id="PS50137"/>
    </source>
</evidence>
<feature type="domain" description="G-patch" evidence="4">
    <location>
        <begin position="673"/>
        <end position="719"/>
    </location>
</feature>
<feature type="region of interest" description="Disordered" evidence="2">
    <location>
        <begin position="177"/>
        <end position="341"/>
    </location>
</feature>
<feature type="compositionally biased region" description="Basic and acidic residues" evidence="2">
    <location>
        <begin position="242"/>
        <end position="260"/>
    </location>
</feature>
<dbReference type="KEGG" id="soy:115886846"/>
<dbReference type="AlphaFoldDB" id="A0A6J2YDP0"/>
<evidence type="ECO:0000256" key="2">
    <source>
        <dbReference type="SAM" id="MobiDB-lite"/>
    </source>
</evidence>
<feature type="compositionally biased region" description="Basic and acidic residues" evidence="2">
    <location>
        <begin position="47"/>
        <end position="57"/>
    </location>
</feature>
<dbReference type="CDD" id="cd19870">
    <property type="entry name" value="DSRM_SON-like"/>
    <property type="match status" value="1"/>
</dbReference>
<dbReference type="SMART" id="SM00358">
    <property type="entry name" value="DSRM"/>
    <property type="match status" value="1"/>
</dbReference>
<dbReference type="RefSeq" id="XP_030762013.1">
    <property type="nucleotide sequence ID" value="XM_030906153.1"/>
</dbReference>
<dbReference type="GeneID" id="115886846"/>
<protein>
    <submittedName>
        <fullName evidence="6">Protein SON isoform X1</fullName>
    </submittedName>
</protein>
<keyword evidence="1" id="KW-0694">RNA-binding</keyword>
<dbReference type="SMART" id="SM00443">
    <property type="entry name" value="G_patch"/>
    <property type="match status" value="1"/>
</dbReference>
<feature type="compositionally biased region" description="Basic and acidic residues" evidence="2">
    <location>
        <begin position="219"/>
        <end position="232"/>
    </location>
</feature>
<evidence type="ECO:0000259" key="4">
    <source>
        <dbReference type="PROSITE" id="PS50174"/>
    </source>
</evidence>